<dbReference type="EMBL" id="QLNQ01000028">
    <property type="protein sequence ID" value="RCK57998.1"/>
    <property type="molecule type" value="Genomic_DNA"/>
</dbReference>
<evidence type="ECO:0000313" key="2">
    <source>
        <dbReference type="Proteomes" id="UP000253472"/>
    </source>
</evidence>
<evidence type="ECO:0000313" key="1">
    <source>
        <dbReference type="EMBL" id="RCK57998.1"/>
    </source>
</evidence>
<name>A0A367XWK6_9ASCO</name>
<dbReference type="AlphaFoldDB" id="A0A367XWK6"/>
<protein>
    <submittedName>
        <fullName evidence="1">Uncharacterized protein</fullName>
    </submittedName>
</protein>
<reference evidence="1 2" key="1">
    <citation type="submission" date="2018-06" db="EMBL/GenBank/DDBJ databases">
        <title>Whole genome sequencing of Candida tropicalis (genome annotated by CSBL at Korea University).</title>
        <authorList>
            <person name="Ahn J."/>
        </authorList>
    </citation>
    <scope>NUCLEOTIDE SEQUENCE [LARGE SCALE GENOMIC DNA]</scope>
    <source>
        <strain evidence="1 2">ATCC 20962</strain>
    </source>
</reference>
<dbReference type="Proteomes" id="UP000253472">
    <property type="component" value="Unassembled WGS sequence"/>
</dbReference>
<comment type="caution">
    <text evidence="1">The sequence shown here is derived from an EMBL/GenBank/DDBJ whole genome shotgun (WGS) entry which is preliminary data.</text>
</comment>
<proteinExistence type="predicted"/>
<organism evidence="1 2">
    <name type="scientific">Candida viswanathii</name>
    <dbReference type="NCBI Taxonomy" id="5486"/>
    <lineage>
        <taxon>Eukaryota</taxon>
        <taxon>Fungi</taxon>
        <taxon>Dikarya</taxon>
        <taxon>Ascomycota</taxon>
        <taxon>Saccharomycotina</taxon>
        <taxon>Pichiomycetes</taxon>
        <taxon>Debaryomycetaceae</taxon>
        <taxon>Candida/Lodderomyces clade</taxon>
        <taxon>Candida</taxon>
    </lineage>
</organism>
<sequence>MTCADFLRLCDSHPNLTPKKLIFTNAHDALKVARKSLLKLPKRDTVVEVVFPTDKRNANERFSLEYAEMGIRVDSV</sequence>
<accession>A0A367XWK6</accession>
<keyword evidence="2" id="KW-1185">Reference proteome</keyword>
<gene>
    <name evidence="1" type="ORF">Cantr_06665</name>
</gene>